<dbReference type="eggNOG" id="ENOG502Z9ST">
    <property type="taxonomic scope" value="Bacteria"/>
</dbReference>
<organism evidence="1 2">
    <name type="scientific">Pedobacter heparinus (strain ATCC 13125 / DSM 2366 / CIP 104194 / JCM 7457 / NBRC 12017 / NCIMB 9290 / NRRL B-14731 / HIM 762-3)</name>
    <dbReference type="NCBI Taxonomy" id="485917"/>
    <lineage>
        <taxon>Bacteria</taxon>
        <taxon>Pseudomonadati</taxon>
        <taxon>Bacteroidota</taxon>
        <taxon>Sphingobacteriia</taxon>
        <taxon>Sphingobacteriales</taxon>
        <taxon>Sphingobacteriaceae</taxon>
        <taxon>Pedobacter</taxon>
    </lineage>
</organism>
<dbReference type="EMBL" id="CP001681">
    <property type="protein sequence ID" value="ACU04312.1"/>
    <property type="molecule type" value="Genomic_DNA"/>
</dbReference>
<protein>
    <submittedName>
        <fullName evidence="1">Uncharacterized protein</fullName>
    </submittedName>
</protein>
<dbReference type="OrthoDB" id="821958at2"/>
<dbReference type="KEGG" id="phe:Phep_2107"/>
<dbReference type="RefSeq" id="WP_015807925.1">
    <property type="nucleotide sequence ID" value="NC_013061.1"/>
</dbReference>
<dbReference type="InterPro" id="IPR046233">
    <property type="entry name" value="DUF6266"/>
</dbReference>
<evidence type="ECO:0000313" key="2">
    <source>
        <dbReference type="Proteomes" id="UP000000852"/>
    </source>
</evidence>
<dbReference type="HOGENOM" id="CLU_064277_0_1_10"/>
<accession>C6XX18</accession>
<dbReference type="STRING" id="485917.Phep_2107"/>
<reference evidence="1 2" key="1">
    <citation type="journal article" date="2009" name="Stand. Genomic Sci.">
        <title>Complete genome sequence of Pedobacter heparinus type strain (HIM 762-3).</title>
        <authorList>
            <person name="Han C."/>
            <person name="Spring S."/>
            <person name="Lapidus A."/>
            <person name="Del Rio T.G."/>
            <person name="Tice H."/>
            <person name="Copeland A."/>
            <person name="Cheng J.F."/>
            <person name="Lucas S."/>
            <person name="Chen F."/>
            <person name="Nolan M."/>
            <person name="Bruce D."/>
            <person name="Goodwin L."/>
            <person name="Pitluck S."/>
            <person name="Ivanova N."/>
            <person name="Mavromatis K."/>
            <person name="Mikhailova N."/>
            <person name="Pati A."/>
            <person name="Chen A."/>
            <person name="Palaniappan K."/>
            <person name="Land M."/>
            <person name="Hauser L."/>
            <person name="Chang Y.J."/>
            <person name="Jeffries C.C."/>
            <person name="Saunders E."/>
            <person name="Chertkov O."/>
            <person name="Brettin T."/>
            <person name="Goker M."/>
            <person name="Rohde M."/>
            <person name="Bristow J."/>
            <person name="Eisen J.A."/>
            <person name="Markowitz V."/>
            <person name="Hugenholtz P."/>
            <person name="Kyrpides N.C."/>
            <person name="Klenk H.P."/>
            <person name="Detter J.C."/>
        </authorList>
    </citation>
    <scope>NUCLEOTIDE SEQUENCE [LARGE SCALE GENOMIC DNA]</scope>
    <source>
        <strain evidence="2">ATCC 13125 / DSM 2366 / CIP 104194 / JCM 7457 / NBRC 12017 / NCIMB 9290 / NRRL B-14731 / HIM 762-3</strain>
    </source>
</reference>
<dbReference type="Proteomes" id="UP000000852">
    <property type="component" value="Chromosome"/>
</dbReference>
<proteinExistence type="predicted"/>
<dbReference type="Pfam" id="PF19781">
    <property type="entry name" value="DUF6266"/>
    <property type="match status" value="1"/>
</dbReference>
<gene>
    <name evidence="1" type="ordered locus">Phep_2107</name>
</gene>
<keyword evidence="2" id="KW-1185">Reference proteome</keyword>
<name>C6XX18_PEDHD</name>
<dbReference type="AlphaFoldDB" id="C6XX18"/>
<evidence type="ECO:0000313" key="1">
    <source>
        <dbReference type="EMBL" id="ACU04312.1"/>
    </source>
</evidence>
<sequence>MAIIKNGILGGFRGKAGTVVGYHLNGQDIMRGLANERSKPFTEKELANQQAFGDLQLWLKPLTVFLRVGFQDYAPTFQGFVAAKSYNSKNALVRDDAGAYIDPALALVSFGDQEPALTASAVSETENSITFNWEGGKCESDDRAMFLVYDIAGGKADYDTGAVKRRMKTGIFKLNEDFSGKAVHVYLAFVAEDRKRRSNSQYLGIVNVL</sequence>